<keyword evidence="4" id="KW-1185">Reference proteome</keyword>
<dbReference type="PANTHER" id="PTHR18640:SF10">
    <property type="entry name" value="SODIUM_METABOLITE COTRANSPORTER BASS4, CHLOROPLASTIC-RELATED"/>
    <property type="match status" value="1"/>
</dbReference>
<evidence type="ECO:0000256" key="2">
    <source>
        <dbReference type="SAM" id="SignalP"/>
    </source>
</evidence>
<feature type="transmembrane region" description="Helical" evidence="1">
    <location>
        <begin position="76"/>
        <end position="100"/>
    </location>
</feature>
<dbReference type="Pfam" id="PF13593">
    <property type="entry name" value="SBF_like"/>
    <property type="match status" value="1"/>
</dbReference>
<feature type="transmembrane region" description="Helical" evidence="1">
    <location>
        <begin position="241"/>
        <end position="267"/>
    </location>
</feature>
<feature type="signal peptide" evidence="2">
    <location>
        <begin position="1"/>
        <end position="25"/>
    </location>
</feature>
<gene>
    <name evidence="3" type="ORF">PPROV_000049900</name>
</gene>
<feature type="transmembrane region" description="Helical" evidence="1">
    <location>
        <begin position="106"/>
        <end position="128"/>
    </location>
</feature>
<feature type="transmembrane region" description="Helical" evidence="1">
    <location>
        <begin position="35"/>
        <end position="55"/>
    </location>
</feature>
<feature type="chain" id="PRO_5032327506" description="Sodium bile acid cotransporter" evidence="2">
    <location>
        <begin position="26"/>
        <end position="361"/>
    </location>
</feature>
<sequence>MPWASKLFIIIIFTVSGLTLHTAEAKAAVRAIWPFGFSVVSILAVSPLLAFLILLGGRASSDATTNNSSGNGSMPWGFYVGLSVFASVPTTLSSGVTLVANGKGNAALALMIVIVTNALGVIVTPLWIQAYSAANLLIRTNNNQQTSSTTTTTAEEATISTSQLDSTSLLINLLLTVLVPLTAGKILRELLHCVGGDGSCIDMQTHKRWLGHVSSLSLIIIVWMNVSVGEEQLKAQSGKSISILVSLGILFHLTLLALNAPVVLVTMRKQHTTASRRWWLPSKEGKAALLLTSQKTLPVSLTVLSLLPSAAFGSEEQRGLAAVACVVPHVCQLFMDGAIASYWAGVDADEEQAEATPAEEF</sequence>
<comment type="caution">
    <text evidence="3">The sequence shown here is derived from an EMBL/GenBank/DDBJ whole genome shotgun (WGS) entry which is preliminary data.</text>
</comment>
<accession>A0A830H5E9</accession>
<organism evidence="3 4">
    <name type="scientific">Pycnococcus provasolii</name>
    <dbReference type="NCBI Taxonomy" id="41880"/>
    <lineage>
        <taxon>Eukaryota</taxon>
        <taxon>Viridiplantae</taxon>
        <taxon>Chlorophyta</taxon>
        <taxon>Pseudoscourfieldiophyceae</taxon>
        <taxon>Pseudoscourfieldiales</taxon>
        <taxon>Pycnococcaceae</taxon>
        <taxon>Pycnococcus</taxon>
    </lineage>
</organism>
<name>A0A830H5E9_9CHLO</name>
<keyword evidence="1" id="KW-0472">Membrane</keyword>
<evidence type="ECO:0000256" key="1">
    <source>
        <dbReference type="SAM" id="Phobius"/>
    </source>
</evidence>
<proteinExistence type="predicted"/>
<evidence type="ECO:0000313" key="4">
    <source>
        <dbReference type="Proteomes" id="UP000660262"/>
    </source>
</evidence>
<dbReference type="PANTHER" id="PTHR18640">
    <property type="entry name" value="SOLUTE CARRIER FAMILY 10 MEMBER 7"/>
    <property type="match status" value="1"/>
</dbReference>
<protein>
    <recommendedName>
        <fullName evidence="5">Sodium bile acid cotransporter</fullName>
    </recommendedName>
</protein>
<dbReference type="InterPro" id="IPR016833">
    <property type="entry name" value="Put_Na-Bile_cotransptr"/>
</dbReference>
<evidence type="ECO:0000313" key="3">
    <source>
        <dbReference type="EMBL" id="GHP01742.1"/>
    </source>
</evidence>
<dbReference type="InterPro" id="IPR038770">
    <property type="entry name" value="Na+/solute_symporter_sf"/>
</dbReference>
<dbReference type="Proteomes" id="UP000660262">
    <property type="component" value="Unassembled WGS sequence"/>
</dbReference>
<reference evidence="3" key="1">
    <citation type="submission" date="2020-10" db="EMBL/GenBank/DDBJ databases">
        <title>Unveiling of a novel bifunctional photoreceptor, Dualchrome1, isolated from a cosmopolitan green alga.</title>
        <authorList>
            <person name="Suzuki S."/>
            <person name="Kawachi M."/>
        </authorList>
    </citation>
    <scope>NUCLEOTIDE SEQUENCE</scope>
    <source>
        <strain evidence="3">NIES 2893</strain>
    </source>
</reference>
<feature type="transmembrane region" description="Helical" evidence="1">
    <location>
        <begin position="209"/>
        <end position="229"/>
    </location>
</feature>
<evidence type="ECO:0008006" key="5">
    <source>
        <dbReference type="Google" id="ProtNLM"/>
    </source>
</evidence>
<keyword evidence="1" id="KW-0812">Transmembrane</keyword>
<keyword evidence="1" id="KW-1133">Transmembrane helix</keyword>
<dbReference type="EMBL" id="BNJQ01000002">
    <property type="protein sequence ID" value="GHP01742.1"/>
    <property type="molecule type" value="Genomic_DNA"/>
</dbReference>
<dbReference type="OrthoDB" id="188035at2759"/>
<dbReference type="Gene3D" id="1.20.1530.20">
    <property type="match status" value="1"/>
</dbReference>
<dbReference type="AlphaFoldDB" id="A0A830H5E9"/>
<keyword evidence="2" id="KW-0732">Signal</keyword>